<dbReference type="PANTHER" id="PTHR40265">
    <property type="entry name" value="BLL2707 PROTEIN"/>
    <property type="match status" value="1"/>
</dbReference>
<dbReference type="InterPro" id="IPR025870">
    <property type="entry name" value="Glyoxalase-like_dom"/>
</dbReference>
<protein>
    <recommendedName>
        <fullName evidence="1">VOC domain-containing protein</fullName>
    </recommendedName>
</protein>
<dbReference type="PANTHER" id="PTHR40265:SF1">
    <property type="entry name" value="GLYOXALASE-LIKE DOMAIN-CONTAINING PROTEIN"/>
    <property type="match status" value="1"/>
</dbReference>
<reference evidence="2 3" key="1">
    <citation type="submission" date="2015-09" db="EMBL/GenBank/DDBJ databases">
        <authorList>
            <person name="Jackson K.R."/>
            <person name="Lunt B.L."/>
            <person name="Fisher J.N.B."/>
            <person name="Gardner A.V."/>
            <person name="Bailey M.E."/>
            <person name="Deus L.M."/>
            <person name="Earl A.S."/>
            <person name="Gibby P.D."/>
            <person name="Hartmann K.A."/>
            <person name="Liu J.E."/>
            <person name="Manci A.M."/>
            <person name="Nielsen D.A."/>
            <person name="Solomon M.B."/>
            <person name="Breakwell D.P."/>
            <person name="Burnett S.H."/>
            <person name="Grose J.H."/>
        </authorList>
    </citation>
    <scope>NUCLEOTIDE SEQUENCE [LARGE SCALE GENOMIC DNA]</scope>
    <source>
        <strain evidence="2 3">16</strain>
    </source>
</reference>
<comment type="caution">
    <text evidence="2">The sequence shown here is derived from an EMBL/GenBank/DDBJ whole genome shotgun (WGS) entry which is preliminary data.</text>
</comment>
<dbReference type="STRING" id="665126.ABB55_22565"/>
<name>A0A0P6VUG3_9HYPH</name>
<dbReference type="Pfam" id="PF13468">
    <property type="entry name" value="Glyoxalase_3"/>
    <property type="match status" value="1"/>
</dbReference>
<dbReference type="EMBL" id="LJYW01000001">
    <property type="protein sequence ID" value="KPL54664.1"/>
    <property type="molecule type" value="Genomic_DNA"/>
</dbReference>
<organism evidence="2 3">
    <name type="scientific">Prosthecodimorpha hirschii</name>
    <dbReference type="NCBI Taxonomy" id="665126"/>
    <lineage>
        <taxon>Bacteria</taxon>
        <taxon>Pseudomonadati</taxon>
        <taxon>Pseudomonadota</taxon>
        <taxon>Alphaproteobacteria</taxon>
        <taxon>Hyphomicrobiales</taxon>
        <taxon>Ancalomicrobiaceae</taxon>
        <taxon>Prosthecodimorpha</taxon>
    </lineage>
</organism>
<feature type="domain" description="VOC" evidence="1">
    <location>
        <begin position="4"/>
        <end position="135"/>
    </location>
</feature>
<gene>
    <name evidence="2" type="ORF">ABB55_22565</name>
</gene>
<dbReference type="InterPro" id="IPR029068">
    <property type="entry name" value="Glyas_Bleomycin-R_OHBP_Dase"/>
</dbReference>
<proteinExistence type="predicted"/>
<dbReference type="AlphaFoldDB" id="A0A0P6VUG3"/>
<dbReference type="RefSeq" id="WP_054360830.1">
    <property type="nucleotide sequence ID" value="NZ_LJYW01000001.1"/>
</dbReference>
<dbReference type="Gene3D" id="3.10.180.10">
    <property type="entry name" value="2,3-Dihydroxybiphenyl 1,2-Dioxygenase, domain 1"/>
    <property type="match status" value="2"/>
</dbReference>
<evidence type="ECO:0000259" key="1">
    <source>
        <dbReference type="PROSITE" id="PS51819"/>
    </source>
</evidence>
<sequence length="283" mass="29279">MSLRLDHLVVLVFDLDEAVADYRKLGFTVQIGGDHPDGITHNALVAFADGSYLELIAFRRPAPDRRWWRVGQSIGEGLVDMALLPADTAGAVGQAAARGLVYDGPTPGGRTRPDGGRLAWTVARPRSFDLPFLCGDVTPRAERVPAGAATIHPNGALGIASVTIAVADMATSLARWRALLGTEGPPAEIVTVAGLGQVIATLAVGASRIVLVSTSDARGPAGEAIARHVAARGEGPYAVGFGGPAGTGERARSNRLAAHGLRFEWVDDPAAPAVARPPTDAVA</sequence>
<dbReference type="SUPFAM" id="SSF54593">
    <property type="entry name" value="Glyoxalase/Bleomycin resistance protein/Dihydroxybiphenyl dioxygenase"/>
    <property type="match status" value="2"/>
</dbReference>
<evidence type="ECO:0000313" key="2">
    <source>
        <dbReference type="EMBL" id="KPL54664.1"/>
    </source>
</evidence>
<dbReference type="Proteomes" id="UP000048984">
    <property type="component" value="Unassembled WGS sequence"/>
</dbReference>
<dbReference type="InterPro" id="IPR037523">
    <property type="entry name" value="VOC_core"/>
</dbReference>
<keyword evidence="3" id="KW-1185">Reference proteome</keyword>
<evidence type="ECO:0000313" key="3">
    <source>
        <dbReference type="Proteomes" id="UP000048984"/>
    </source>
</evidence>
<dbReference type="PROSITE" id="PS51819">
    <property type="entry name" value="VOC"/>
    <property type="match status" value="1"/>
</dbReference>
<reference evidence="2 3" key="2">
    <citation type="submission" date="2015-10" db="EMBL/GenBank/DDBJ databases">
        <title>Draft Genome Sequence of Prosthecomicrobium hirschii ATCC 27832.</title>
        <authorList>
            <person name="Daniel J."/>
            <person name="Givan S.A."/>
            <person name="Brun Y.V."/>
            <person name="Brown P.J."/>
        </authorList>
    </citation>
    <scope>NUCLEOTIDE SEQUENCE [LARGE SCALE GENOMIC DNA]</scope>
    <source>
        <strain evidence="2 3">16</strain>
    </source>
</reference>
<accession>A0A0P6VUG3</accession>